<gene>
    <name evidence="1" type="ORF">IFM89_006197</name>
</gene>
<protein>
    <submittedName>
        <fullName evidence="1">Uncharacterized protein</fullName>
    </submittedName>
</protein>
<evidence type="ECO:0000313" key="1">
    <source>
        <dbReference type="EMBL" id="KAF9595916.1"/>
    </source>
</evidence>
<proteinExistence type="predicted"/>
<evidence type="ECO:0000313" key="2">
    <source>
        <dbReference type="Proteomes" id="UP000631114"/>
    </source>
</evidence>
<name>A0A835LQK3_9MAGN</name>
<comment type="caution">
    <text evidence="1">The sequence shown here is derived from an EMBL/GenBank/DDBJ whole genome shotgun (WGS) entry which is preliminary data.</text>
</comment>
<keyword evidence="2" id="KW-1185">Reference proteome</keyword>
<reference evidence="1 2" key="1">
    <citation type="submission" date="2020-10" db="EMBL/GenBank/DDBJ databases">
        <title>The Coptis chinensis genome and diversification of protoberbering-type alkaloids.</title>
        <authorList>
            <person name="Wang B."/>
            <person name="Shu S."/>
            <person name="Song C."/>
            <person name="Liu Y."/>
        </authorList>
    </citation>
    <scope>NUCLEOTIDE SEQUENCE [LARGE SCALE GENOMIC DNA]</scope>
    <source>
        <strain evidence="1">HL-2020</strain>
        <tissue evidence="1">Leaf</tissue>
    </source>
</reference>
<dbReference type="EMBL" id="JADFTS010000007">
    <property type="protein sequence ID" value="KAF9595916.1"/>
    <property type="molecule type" value="Genomic_DNA"/>
</dbReference>
<sequence length="81" mass="9680">MKKGFLLNLLKRIKRDKWTKMWGKLKDVAKHFEYQYPSQPGDSVDMIWEAISHKISSMSSVQLRLHKRNRFCQTQLMGNIK</sequence>
<dbReference type="Proteomes" id="UP000631114">
    <property type="component" value="Unassembled WGS sequence"/>
</dbReference>
<organism evidence="1 2">
    <name type="scientific">Coptis chinensis</name>
    <dbReference type="NCBI Taxonomy" id="261450"/>
    <lineage>
        <taxon>Eukaryota</taxon>
        <taxon>Viridiplantae</taxon>
        <taxon>Streptophyta</taxon>
        <taxon>Embryophyta</taxon>
        <taxon>Tracheophyta</taxon>
        <taxon>Spermatophyta</taxon>
        <taxon>Magnoliopsida</taxon>
        <taxon>Ranunculales</taxon>
        <taxon>Ranunculaceae</taxon>
        <taxon>Coptidoideae</taxon>
        <taxon>Coptis</taxon>
    </lineage>
</organism>
<dbReference type="AlphaFoldDB" id="A0A835LQK3"/>
<accession>A0A835LQK3</accession>